<dbReference type="Proteomes" id="UP000596660">
    <property type="component" value="Unplaced"/>
</dbReference>
<name>A0A803N6D3_CHEQI</name>
<keyword evidence="4" id="KW-1185">Reference proteome</keyword>
<evidence type="ECO:0000256" key="1">
    <source>
        <dbReference type="SAM" id="MobiDB-lite"/>
    </source>
</evidence>
<dbReference type="InterPro" id="IPR038765">
    <property type="entry name" value="Papain-like_cys_pep_sf"/>
</dbReference>
<evidence type="ECO:0008006" key="5">
    <source>
        <dbReference type="Google" id="ProtNLM"/>
    </source>
</evidence>
<sequence>MKLMMLVVLQHLLFQRGEVDVEGNVCKGEGIPDVEKENKDVPKGDGDVPKGRVDVEGDAPKEEENKDVPTAEEELPKVLEAKASEGAADAAKGLDSVIPKSLEYCKATATYDSKDESETTNVQNKRHQLSRKQRKISEPLTLPVSYIINGDQRVFVVSGNEPTFFSCDGDYVKLTLCGHLIHNFGEYVRVAGRVYEKVWERQFPDRSRQFMTDPAFAAHTNTKKVKERVNLEVIKLVKSYTHYMYLTGSTRINVIFVPVLREHHWWCAAFSINRHEVLIIDSIWTTNAALRRKCKVDHLAAAIDLAFQNMDKDWRIGTICNWLRTSLNMKSQGDLNSCGIHMLIAIKRNADKLLSEMAEALPAHWRDLLSRYTTGVRVKRGKIRRAWHVTLLGADVPSTRSVFFDEG</sequence>
<feature type="region of interest" description="Disordered" evidence="1">
    <location>
        <begin position="28"/>
        <end position="73"/>
    </location>
</feature>
<reference evidence="3" key="2">
    <citation type="submission" date="2021-03" db="UniProtKB">
        <authorList>
            <consortium name="EnsemblPlants"/>
        </authorList>
    </citation>
    <scope>IDENTIFICATION</scope>
</reference>
<accession>A0A803N6D3</accession>
<evidence type="ECO:0000313" key="4">
    <source>
        <dbReference type="Proteomes" id="UP000596660"/>
    </source>
</evidence>
<protein>
    <recommendedName>
        <fullName evidence="5">Ubiquitin-like protease family profile domain-containing protein</fullName>
    </recommendedName>
</protein>
<reference evidence="3" key="1">
    <citation type="journal article" date="2017" name="Nature">
        <title>The genome of Chenopodium quinoa.</title>
        <authorList>
            <person name="Jarvis D.E."/>
            <person name="Ho Y.S."/>
            <person name="Lightfoot D.J."/>
            <person name="Schmoeckel S.M."/>
            <person name="Li B."/>
            <person name="Borm T.J.A."/>
            <person name="Ohyanagi H."/>
            <person name="Mineta K."/>
            <person name="Michell C.T."/>
            <person name="Saber N."/>
            <person name="Kharbatia N.M."/>
            <person name="Rupper R.R."/>
            <person name="Sharp A.R."/>
            <person name="Dally N."/>
            <person name="Boughton B.A."/>
            <person name="Woo Y.H."/>
            <person name="Gao G."/>
            <person name="Schijlen E.G.W.M."/>
            <person name="Guo X."/>
            <person name="Momin A.A."/>
            <person name="Negrao S."/>
            <person name="Al-Babili S."/>
            <person name="Gehring C."/>
            <person name="Roessner U."/>
            <person name="Jung C."/>
            <person name="Murphy K."/>
            <person name="Arold S.T."/>
            <person name="Gojobori T."/>
            <person name="van der Linden C.G."/>
            <person name="van Loo E.N."/>
            <person name="Jellen E.N."/>
            <person name="Maughan P.J."/>
            <person name="Tester M."/>
        </authorList>
    </citation>
    <scope>NUCLEOTIDE SEQUENCE [LARGE SCALE GENOMIC DNA]</scope>
    <source>
        <strain evidence="3">cv. PI 614886</strain>
    </source>
</reference>
<dbReference type="Gene3D" id="3.40.395.10">
    <property type="entry name" value="Adenoviral Proteinase, Chain A"/>
    <property type="match status" value="1"/>
</dbReference>
<feature type="compositionally biased region" description="Basic residues" evidence="1">
    <location>
        <begin position="124"/>
        <end position="133"/>
    </location>
</feature>
<feature type="chain" id="PRO_5030738624" description="Ubiquitin-like protease family profile domain-containing protein" evidence="2">
    <location>
        <begin position="20"/>
        <end position="407"/>
    </location>
</feature>
<feature type="compositionally biased region" description="Basic and acidic residues" evidence="1">
    <location>
        <begin position="33"/>
        <end position="73"/>
    </location>
</feature>
<keyword evidence="2" id="KW-0732">Signal</keyword>
<dbReference type="Gramene" id="AUR62041271-RA">
    <property type="protein sequence ID" value="AUR62041271-RA:cds"/>
    <property type="gene ID" value="AUR62041271"/>
</dbReference>
<evidence type="ECO:0000256" key="2">
    <source>
        <dbReference type="SAM" id="SignalP"/>
    </source>
</evidence>
<dbReference type="EnsemblPlants" id="AUR62041271-RA">
    <property type="protein sequence ID" value="AUR62041271-RA:cds"/>
    <property type="gene ID" value="AUR62041271"/>
</dbReference>
<dbReference type="SUPFAM" id="SSF54001">
    <property type="entry name" value="Cysteine proteinases"/>
    <property type="match status" value="1"/>
</dbReference>
<dbReference type="AlphaFoldDB" id="A0A803N6D3"/>
<organism evidence="3 4">
    <name type="scientific">Chenopodium quinoa</name>
    <name type="common">Quinoa</name>
    <dbReference type="NCBI Taxonomy" id="63459"/>
    <lineage>
        <taxon>Eukaryota</taxon>
        <taxon>Viridiplantae</taxon>
        <taxon>Streptophyta</taxon>
        <taxon>Embryophyta</taxon>
        <taxon>Tracheophyta</taxon>
        <taxon>Spermatophyta</taxon>
        <taxon>Magnoliopsida</taxon>
        <taxon>eudicotyledons</taxon>
        <taxon>Gunneridae</taxon>
        <taxon>Pentapetalae</taxon>
        <taxon>Caryophyllales</taxon>
        <taxon>Chenopodiaceae</taxon>
        <taxon>Chenopodioideae</taxon>
        <taxon>Atripliceae</taxon>
        <taxon>Chenopodium</taxon>
    </lineage>
</organism>
<feature type="region of interest" description="Disordered" evidence="1">
    <location>
        <begin position="113"/>
        <end position="133"/>
    </location>
</feature>
<feature type="signal peptide" evidence="2">
    <location>
        <begin position="1"/>
        <end position="19"/>
    </location>
</feature>
<evidence type="ECO:0000313" key="3">
    <source>
        <dbReference type="EnsemblPlants" id="AUR62041271-RA:cds"/>
    </source>
</evidence>
<proteinExistence type="predicted"/>